<dbReference type="PANTHER" id="PTHR47326">
    <property type="entry name" value="TRANSPOSABLE ELEMENT TC3 TRANSPOSASE-LIKE PROTEIN"/>
    <property type="match status" value="1"/>
</dbReference>
<dbReference type="OrthoDB" id="6436917at2759"/>
<dbReference type="EMBL" id="KK114395">
    <property type="protein sequence ID" value="KFM62338.1"/>
    <property type="molecule type" value="Genomic_DNA"/>
</dbReference>
<protein>
    <recommendedName>
        <fullName evidence="1">DUF4817 domain-containing protein</fullName>
    </recommendedName>
</protein>
<evidence type="ECO:0000313" key="2">
    <source>
        <dbReference type="EMBL" id="KFM62338.1"/>
    </source>
</evidence>
<dbReference type="Proteomes" id="UP000054359">
    <property type="component" value="Unassembled WGS sequence"/>
</dbReference>
<dbReference type="OMA" id="ANVWTEI"/>
<sequence>MLLDRKFLKFAVRKLWMRCSAQEAMLTNQEKAQCVLWYHDTRSSTTVQRHLTTFGRNPPDVKSIKTWYEKFKNTGSVADLPRSGRPRTSADRVEAVRQSFLRSPKKSVRRASRELQIPKSSLHDILHKLLLFRAYKVQIVQALLPNGSTCPYDSAVEMLSRIEDDDGYLRRIAFSDEATFFVNGVANRHNVRIWGSQPPGEVMECIRGSPKVNVWCSLLHDRIIGPFFFAEATITSAVYLDMLQLYAVPQLLQYHPDVLFQQDGAPPHWGLDVRACLDITFSGRWIGRDGPTVCPPHSTDITPLDFFLWDYVKDEVYRTRVPDPETLRQRITTVVESIPPVMLANVWTEIEYPLDVIRATKGAHVEVY</sequence>
<dbReference type="Pfam" id="PF16087">
    <property type="entry name" value="DUF4817"/>
    <property type="match status" value="1"/>
</dbReference>
<dbReference type="Gene3D" id="3.30.420.10">
    <property type="entry name" value="Ribonuclease H-like superfamily/Ribonuclease H"/>
    <property type="match status" value="1"/>
</dbReference>
<dbReference type="STRING" id="407821.A0A087TB49"/>
<dbReference type="PANTHER" id="PTHR47326:SF1">
    <property type="entry name" value="HTH PSQ-TYPE DOMAIN-CONTAINING PROTEIN"/>
    <property type="match status" value="1"/>
</dbReference>
<evidence type="ECO:0000313" key="3">
    <source>
        <dbReference type="Proteomes" id="UP000054359"/>
    </source>
</evidence>
<proteinExistence type="predicted"/>
<dbReference type="GO" id="GO:0003676">
    <property type="term" value="F:nucleic acid binding"/>
    <property type="evidence" value="ECO:0007669"/>
    <property type="project" value="InterPro"/>
</dbReference>
<keyword evidence="3" id="KW-1185">Reference proteome</keyword>
<reference evidence="2 3" key="1">
    <citation type="submission" date="2013-11" db="EMBL/GenBank/DDBJ databases">
        <title>Genome sequencing of Stegodyphus mimosarum.</title>
        <authorList>
            <person name="Bechsgaard J."/>
        </authorList>
    </citation>
    <scope>NUCLEOTIDE SEQUENCE [LARGE SCALE GENOMIC DNA]</scope>
</reference>
<dbReference type="InterPro" id="IPR036397">
    <property type="entry name" value="RNaseH_sf"/>
</dbReference>
<dbReference type="InterPro" id="IPR032135">
    <property type="entry name" value="DUF4817"/>
</dbReference>
<evidence type="ECO:0000259" key="1">
    <source>
        <dbReference type="Pfam" id="PF16087"/>
    </source>
</evidence>
<gene>
    <name evidence="2" type="ORF">X975_16238</name>
</gene>
<accession>A0A087TB49</accession>
<feature type="non-terminal residue" evidence="2">
    <location>
        <position position="368"/>
    </location>
</feature>
<feature type="domain" description="DUF4817" evidence="1">
    <location>
        <begin position="29"/>
        <end position="78"/>
    </location>
</feature>
<name>A0A087TB49_STEMI</name>
<organism evidence="2 3">
    <name type="scientific">Stegodyphus mimosarum</name>
    <name type="common">African social velvet spider</name>
    <dbReference type="NCBI Taxonomy" id="407821"/>
    <lineage>
        <taxon>Eukaryota</taxon>
        <taxon>Metazoa</taxon>
        <taxon>Ecdysozoa</taxon>
        <taxon>Arthropoda</taxon>
        <taxon>Chelicerata</taxon>
        <taxon>Arachnida</taxon>
        <taxon>Araneae</taxon>
        <taxon>Araneomorphae</taxon>
        <taxon>Entelegynae</taxon>
        <taxon>Eresoidea</taxon>
        <taxon>Eresidae</taxon>
        <taxon>Stegodyphus</taxon>
    </lineage>
</organism>
<dbReference type="AlphaFoldDB" id="A0A087TB49"/>